<dbReference type="AlphaFoldDB" id="A0A8J3IZI7"/>
<comment type="caution">
    <text evidence="2">The sequence shown here is derived from an EMBL/GenBank/DDBJ whole genome shotgun (WGS) entry which is preliminary data.</text>
</comment>
<sequence length="106" mass="11929">MEIVNLFAFRGKEPEDLQRAIDAIGPKKEYGRCLREQLKDPPAFQELSRELHQTYDNGAQLLGRFIASYRKDPESEETKALQKQIEQAGGTVTPVPGADSQVQMPL</sequence>
<accession>A0A8J3IZI7</accession>
<evidence type="ECO:0000313" key="3">
    <source>
        <dbReference type="Proteomes" id="UP000597444"/>
    </source>
</evidence>
<feature type="region of interest" description="Disordered" evidence="1">
    <location>
        <begin position="73"/>
        <end position="106"/>
    </location>
</feature>
<name>A0A8J3IZI7_9CHLR</name>
<dbReference type="EMBL" id="BNJK01000003">
    <property type="protein sequence ID" value="GHP00865.1"/>
    <property type="molecule type" value="Genomic_DNA"/>
</dbReference>
<reference evidence="2" key="1">
    <citation type="submission" date="2020-10" db="EMBL/GenBank/DDBJ databases">
        <title>Taxonomic study of unclassified bacteria belonging to the class Ktedonobacteria.</title>
        <authorList>
            <person name="Yabe S."/>
            <person name="Wang C.M."/>
            <person name="Zheng Y."/>
            <person name="Sakai Y."/>
            <person name="Cavaletti L."/>
            <person name="Monciardini P."/>
            <person name="Donadio S."/>
        </authorList>
    </citation>
    <scope>NUCLEOTIDE SEQUENCE</scope>
    <source>
        <strain evidence="2">ID150040</strain>
    </source>
</reference>
<evidence type="ECO:0000313" key="2">
    <source>
        <dbReference type="EMBL" id="GHP00865.1"/>
    </source>
</evidence>
<proteinExistence type="predicted"/>
<dbReference type="Proteomes" id="UP000597444">
    <property type="component" value="Unassembled WGS sequence"/>
</dbReference>
<protein>
    <submittedName>
        <fullName evidence="2">Uncharacterized protein</fullName>
    </submittedName>
</protein>
<organism evidence="2 3">
    <name type="scientific">Reticulibacter mediterranei</name>
    <dbReference type="NCBI Taxonomy" id="2778369"/>
    <lineage>
        <taxon>Bacteria</taxon>
        <taxon>Bacillati</taxon>
        <taxon>Chloroflexota</taxon>
        <taxon>Ktedonobacteria</taxon>
        <taxon>Ktedonobacterales</taxon>
        <taxon>Reticulibacteraceae</taxon>
        <taxon>Reticulibacter</taxon>
    </lineage>
</organism>
<gene>
    <name evidence="2" type="ORF">KSF_109120</name>
</gene>
<evidence type="ECO:0000256" key="1">
    <source>
        <dbReference type="SAM" id="MobiDB-lite"/>
    </source>
</evidence>
<keyword evidence="3" id="KW-1185">Reference proteome</keyword>